<protein>
    <submittedName>
        <fullName evidence="6">NTE family protein</fullName>
    </submittedName>
</protein>
<gene>
    <name evidence="6" type="ORF">GA0061101_101555</name>
</gene>
<dbReference type="EMBL" id="FMAF01000001">
    <property type="protein sequence ID" value="SCB10801.1"/>
    <property type="molecule type" value="Genomic_DNA"/>
</dbReference>
<dbReference type="Pfam" id="PF01734">
    <property type="entry name" value="Patatin"/>
    <property type="match status" value="1"/>
</dbReference>
<dbReference type="RefSeq" id="WP_092572964.1">
    <property type="nucleotide sequence ID" value="NZ_FMAF01000001.1"/>
</dbReference>
<keyword evidence="3 4" id="KW-0443">Lipid metabolism</keyword>
<evidence type="ECO:0000256" key="4">
    <source>
        <dbReference type="PROSITE-ProRule" id="PRU01161"/>
    </source>
</evidence>
<dbReference type="Gene3D" id="3.40.1090.10">
    <property type="entry name" value="Cytosolic phospholipase A2 catalytic domain"/>
    <property type="match status" value="2"/>
</dbReference>
<comment type="caution">
    <text evidence="4">Lacks conserved residue(s) required for the propagation of feature annotation.</text>
</comment>
<dbReference type="Proteomes" id="UP000199205">
    <property type="component" value="Unassembled WGS sequence"/>
</dbReference>
<dbReference type="InterPro" id="IPR002641">
    <property type="entry name" value="PNPLA_dom"/>
</dbReference>
<dbReference type="PROSITE" id="PS51635">
    <property type="entry name" value="PNPLA"/>
    <property type="match status" value="1"/>
</dbReference>
<feature type="active site" description="Nucleophile" evidence="4">
    <location>
        <position position="57"/>
    </location>
</feature>
<accession>A0A1C3U5K9</accession>
<dbReference type="SUPFAM" id="SSF52151">
    <property type="entry name" value="FabD/lysophospholipase-like"/>
    <property type="match status" value="1"/>
</dbReference>
<feature type="domain" description="PNPLA" evidence="5">
    <location>
        <begin position="24"/>
        <end position="193"/>
    </location>
</feature>
<evidence type="ECO:0000256" key="1">
    <source>
        <dbReference type="ARBA" id="ARBA00022801"/>
    </source>
</evidence>
<evidence type="ECO:0000256" key="2">
    <source>
        <dbReference type="ARBA" id="ARBA00022963"/>
    </source>
</evidence>
<name>A0A1C3U5K9_9HYPH</name>
<feature type="short sequence motif" description="DGA/G" evidence="4">
    <location>
        <begin position="180"/>
        <end position="182"/>
    </location>
</feature>
<dbReference type="AlphaFoldDB" id="A0A1C3U5K9"/>
<evidence type="ECO:0000313" key="6">
    <source>
        <dbReference type="EMBL" id="SCB10801.1"/>
    </source>
</evidence>
<dbReference type="GO" id="GO:0016787">
    <property type="term" value="F:hydrolase activity"/>
    <property type="evidence" value="ECO:0007669"/>
    <property type="project" value="UniProtKB-UniRule"/>
</dbReference>
<keyword evidence="2 4" id="KW-0442">Lipid degradation</keyword>
<dbReference type="GO" id="GO:0016042">
    <property type="term" value="P:lipid catabolic process"/>
    <property type="evidence" value="ECO:0007669"/>
    <property type="project" value="UniProtKB-UniRule"/>
</dbReference>
<reference evidence="6 7" key="1">
    <citation type="submission" date="2016-08" db="EMBL/GenBank/DDBJ databases">
        <authorList>
            <person name="Seilhamer J.J."/>
        </authorList>
    </citation>
    <scope>NUCLEOTIDE SEQUENCE [LARGE SCALE GENOMIC DNA]</scope>
    <source>
        <strain evidence="6 7">P1-7</strain>
    </source>
</reference>
<keyword evidence="1 4" id="KW-0378">Hydrolase</keyword>
<proteinExistence type="predicted"/>
<dbReference type="InterPro" id="IPR050301">
    <property type="entry name" value="NTE"/>
</dbReference>
<dbReference type="PANTHER" id="PTHR14226:SF29">
    <property type="entry name" value="NEUROPATHY TARGET ESTERASE SWS"/>
    <property type="match status" value="1"/>
</dbReference>
<dbReference type="PANTHER" id="PTHR14226">
    <property type="entry name" value="NEUROPATHY TARGET ESTERASE/SWISS CHEESE D.MELANOGASTER"/>
    <property type="match status" value="1"/>
</dbReference>
<feature type="short sequence motif" description="GXSXG" evidence="4">
    <location>
        <begin position="55"/>
        <end position="59"/>
    </location>
</feature>
<feature type="active site" description="Proton acceptor" evidence="4">
    <location>
        <position position="180"/>
    </location>
</feature>
<evidence type="ECO:0000259" key="5">
    <source>
        <dbReference type="PROSITE" id="PS51635"/>
    </source>
</evidence>
<dbReference type="InterPro" id="IPR016035">
    <property type="entry name" value="Acyl_Trfase/lysoPLipase"/>
</dbReference>
<evidence type="ECO:0000313" key="7">
    <source>
        <dbReference type="Proteomes" id="UP000199205"/>
    </source>
</evidence>
<dbReference type="OrthoDB" id="5290098at2"/>
<evidence type="ECO:0000256" key="3">
    <source>
        <dbReference type="ARBA" id="ARBA00023098"/>
    </source>
</evidence>
<sequence>MGDYADFVGSDYTLAVSSTPSVAVAFGCGGARGLAHIHIIEALDELGIRPVAIAGASIGSIMGAAMAVGMSGAEIRDHTLATVGNRPAVLNKIWSLRPVNMRSIRFGQFNLERILRTFLPTTFPENFADLHIPLKVVTTDYYEQAEVVIEKGELFPVLAASAAIPAVFMPVKLGERVMIDGGIMNPVPYEHLAGLADIIIGIDVVGGPEGNGRHIPNRIESLFGAGQLTMQSNIALKLRLQAPQIFLRPAVGRTGVLDFLKAREILAMSAGVKDELKFALDRVMTAKN</sequence>
<organism evidence="6 7">
    <name type="scientific">Rhizobium lusitanum</name>
    <dbReference type="NCBI Taxonomy" id="293958"/>
    <lineage>
        <taxon>Bacteria</taxon>
        <taxon>Pseudomonadati</taxon>
        <taxon>Pseudomonadota</taxon>
        <taxon>Alphaproteobacteria</taxon>
        <taxon>Hyphomicrobiales</taxon>
        <taxon>Rhizobiaceae</taxon>
        <taxon>Rhizobium/Agrobacterium group</taxon>
        <taxon>Rhizobium</taxon>
    </lineage>
</organism>